<keyword evidence="5" id="KW-0511">Multifunctional enzyme</keyword>
<keyword evidence="3" id="KW-0328">Glycosyltransferase</keyword>
<evidence type="ECO:0000313" key="11">
    <source>
        <dbReference type="Proteomes" id="UP000517916"/>
    </source>
</evidence>
<keyword evidence="2" id="KW-0378">Hydrolase</keyword>
<dbReference type="InterPro" id="IPR001264">
    <property type="entry name" value="Glyco_trans_51"/>
</dbReference>
<accession>A0ABR6BFR2</accession>
<dbReference type="SUPFAM" id="SSF56601">
    <property type="entry name" value="beta-lactamase/transpeptidase-like"/>
    <property type="match status" value="1"/>
</dbReference>
<evidence type="ECO:0000256" key="5">
    <source>
        <dbReference type="ARBA" id="ARBA00023268"/>
    </source>
</evidence>
<evidence type="ECO:0000256" key="7">
    <source>
        <dbReference type="ARBA" id="ARBA00049902"/>
    </source>
</evidence>
<name>A0ABR6BFR2_9PSEU</name>
<dbReference type="InterPro" id="IPR023346">
    <property type="entry name" value="Lysozyme-like_dom_sf"/>
</dbReference>
<evidence type="ECO:0000256" key="6">
    <source>
        <dbReference type="ARBA" id="ARBA00034000"/>
    </source>
</evidence>
<dbReference type="PANTHER" id="PTHR32282:SF34">
    <property type="entry name" value="PENICILLIN-BINDING PROTEIN 1A"/>
    <property type="match status" value="1"/>
</dbReference>
<reference evidence="10 11" key="1">
    <citation type="submission" date="2020-08" db="EMBL/GenBank/DDBJ databases">
        <title>Genomic Encyclopedia of Archaeal and Bacterial Type Strains, Phase II (KMG-II): from individual species to whole genera.</title>
        <authorList>
            <person name="Goeker M."/>
        </authorList>
    </citation>
    <scope>NUCLEOTIDE SEQUENCE [LARGE SCALE GENOMIC DNA]</scope>
    <source>
        <strain evidence="10 11">DSM 43850</strain>
    </source>
</reference>
<evidence type="ECO:0000259" key="9">
    <source>
        <dbReference type="Pfam" id="PF00912"/>
    </source>
</evidence>
<evidence type="ECO:0000256" key="8">
    <source>
        <dbReference type="SAM" id="Phobius"/>
    </source>
</evidence>
<keyword evidence="8" id="KW-0812">Transmembrane</keyword>
<comment type="caution">
    <text evidence="10">The sequence shown here is derived from an EMBL/GenBank/DDBJ whole genome shotgun (WGS) entry which is preliminary data.</text>
</comment>
<organism evidence="10 11">
    <name type="scientific">Kutzneria viridogrisea</name>
    <dbReference type="NCBI Taxonomy" id="47990"/>
    <lineage>
        <taxon>Bacteria</taxon>
        <taxon>Bacillati</taxon>
        <taxon>Actinomycetota</taxon>
        <taxon>Actinomycetes</taxon>
        <taxon>Pseudonocardiales</taxon>
        <taxon>Pseudonocardiaceae</taxon>
        <taxon>Kutzneria</taxon>
    </lineage>
</organism>
<evidence type="ECO:0000256" key="3">
    <source>
        <dbReference type="ARBA" id="ARBA00022676"/>
    </source>
</evidence>
<dbReference type="PANTHER" id="PTHR32282">
    <property type="entry name" value="BINDING PROTEIN TRANSPEPTIDASE, PUTATIVE-RELATED"/>
    <property type="match status" value="1"/>
</dbReference>
<proteinExistence type="predicted"/>
<evidence type="ECO:0000313" key="10">
    <source>
        <dbReference type="EMBL" id="MBA8925724.1"/>
    </source>
</evidence>
<dbReference type="SUPFAM" id="SSF53955">
    <property type="entry name" value="Lysozyme-like"/>
    <property type="match status" value="1"/>
</dbReference>
<gene>
    <name evidence="10" type="ORF">BC739_002923</name>
</gene>
<keyword evidence="11" id="KW-1185">Reference proteome</keyword>
<feature type="transmembrane region" description="Helical" evidence="8">
    <location>
        <begin position="36"/>
        <end position="59"/>
    </location>
</feature>
<keyword evidence="8" id="KW-0472">Membrane</keyword>
<protein>
    <submittedName>
        <fullName evidence="10">Membrane peptidoglycan carboxypeptidase</fullName>
    </submittedName>
</protein>
<keyword evidence="4" id="KW-0808">Transferase</keyword>
<dbReference type="Proteomes" id="UP000517916">
    <property type="component" value="Unassembled WGS sequence"/>
</dbReference>
<dbReference type="Pfam" id="PF00912">
    <property type="entry name" value="Transgly"/>
    <property type="match status" value="1"/>
</dbReference>
<comment type="catalytic activity">
    <reaction evidence="7">
        <text>[GlcNAc-(1-&gt;4)-Mur2Ac(oyl-L-Ala-gamma-D-Glu-L-Lys-D-Ala-D-Ala)](n)-di-trans,octa-cis-undecaprenyl diphosphate + beta-D-GlcNAc-(1-&gt;4)-Mur2Ac(oyl-L-Ala-gamma-D-Glu-L-Lys-D-Ala-D-Ala)-di-trans,octa-cis-undecaprenyl diphosphate = [GlcNAc-(1-&gt;4)-Mur2Ac(oyl-L-Ala-gamma-D-Glu-L-Lys-D-Ala-D-Ala)](n+1)-di-trans,octa-cis-undecaprenyl diphosphate + di-trans,octa-cis-undecaprenyl diphosphate + H(+)</text>
        <dbReference type="Rhea" id="RHEA:23708"/>
        <dbReference type="Rhea" id="RHEA-COMP:9602"/>
        <dbReference type="Rhea" id="RHEA-COMP:9603"/>
        <dbReference type="ChEBI" id="CHEBI:15378"/>
        <dbReference type="ChEBI" id="CHEBI:58405"/>
        <dbReference type="ChEBI" id="CHEBI:60033"/>
        <dbReference type="ChEBI" id="CHEBI:78435"/>
        <dbReference type="EC" id="2.4.99.28"/>
    </reaction>
</comment>
<keyword evidence="8" id="KW-1133">Transmembrane helix</keyword>
<dbReference type="GO" id="GO:0004180">
    <property type="term" value="F:carboxypeptidase activity"/>
    <property type="evidence" value="ECO:0007669"/>
    <property type="project" value="UniProtKB-KW"/>
</dbReference>
<dbReference type="Gene3D" id="1.10.3810.10">
    <property type="entry name" value="Biosynthetic peptidoglycan transglycosylase-like"/>
    <property type="match status" value="1"/>
</dbReference>
<dbReference type="Gene3D" id="3.40.710.10">
    <property type="entry name" value="DD-peptidase/beta-lactamase superfamily"/>
    <property type="match status" value="1"/>
</dbReference>
<feature type="domain" description="Glycosyl transferase family 51" evidence="9">
    <location>
        <begin position="88"/>
        <end position="261"/>
    </location>
</feature>
<keyword evidence="2" id="KW-0645">Protease</keyword>
<dbReference type="EMBL" id="JACJID010000002">
    <property type="protein sequence ID" value="MBA8925724.1"/>
    <property type="molecule type" value="Genomic_DNA"/>
</dbReference>
<dbReference type="InterPro" id="IPR012338">
    <property type="entry name" value="Beta-lactam/transpept-like"/>
</dbReference>
<evidence type="ECO:0000256" key="1">
    <source>
        <dbReference type="ARBA" id="ARBA00022645"/>
    </source>
</evidence>
<keyword evidence="1 10" id="KW-0121">Carboxypeptidase</keyword>
<sequence>MGRDPSVAARHRTSRRIDYPRRGRQGLRRWLPSWKLLLGLTLLGTGLLVTAFLVALSVVKIPQPNELAVQQATIFEYADGRTQISHVGMNRRSVPITDIPQVVRNAVLAAEDRGFYSEPGVSPLGLIRALKNNLTGSGGSLQGGSTITQQYVKNYYLSQQQTLSRKFEELLVSIKISNELPKDTILQNYLNTIFFARGAYGIEAAARAYFGVGVNQLANEPAKAAYLAAVIQSPYYYATADKDPEAAQALHKRWDYVVDGMVEQGQLTAQQRAQLVYPNPVQYQADDMGGMNGYMVDAAMGNLDRLHKEDPSVPDSTTVAQGGYTVVTTFRPEVMRAAQKAAGDSLSTLDPNKAADKNVHIGVAAVDDATGEVLGFYGGPDYLKQGFNDALQGSGPLGKVGDLLLKAVPPDHLADLGIDNIDSTHRMKLDGEVLATTPLRAAAALSSLRNLGDYHEPHSVAKVIRDGQVVWQADTRTTHLRGSEPLMERSSDIGFAPAALGTDIPKQWAWSLFDNGHMSVAVTMFATPPDGKGNRAMLGMTDPDPAIRTWNVLSGVVRSAGTG</sequence>
<dbReference type="InterPro" id="IPR036950">
    <property type="entry name" value="PBP_transglycosylase"/>
</dbReference>
<dbReference type="RefSeq" id="WP_182837436.1">
    <property type="nucleotide sequence ID" value="NZ_BAAABQ010000059.1"/>
</dbReference>
<comment type="catalytic activity">
    <reaction evidence="6">
        <text>Preferential cleavage: (Ac)2-L-Lys-D-Ala-|-D-Ala. Also transpeptidation of peptidyl-alanyl moieties that are N-acyl substituents of D-alanine.</text>
        <dbReference type="EC" id="3.4.16.4"/>
    </reaction>
</comment>
<dbReference type="InterPro" id="IPR050396">
    <property type="entry name" value="Glycosyltr_51/Transpeptidase"/>
</dbReference>
<evidence type="ECO:0000256" key="2">
    <source>
        <dbReference type="ARBA" id="ARBA00022670"/>
    </source>
</evidence>
<evidence type="ECO:0000256" key="4">
    <source>
        <dbReference type="ARBA" id="ARBA00022679"/>
    </source>
</evidence>